<gene>
    <name evidence="2" type="ORF">GCM10009760_09920</name>
</gene>
<evidence type="ECO:0000313" key="2">
    <source>
        <dbReference type="EMBL" id="GAA2133562.1"/>
    </source>
</evidence>
<evidence type="ECO:0000256" key="1">
    <source>
        <dbReference type="SAM" id="MobiDB-lite"/>
    </source>
</evidence>
<reference evidence="3" key="1">
    <citation type="journal article" date="2019" name="Int. J. Syst. Evol. Microbiol.">
        <title>The Global Catalogue of Microorganisms (GCM) 10K type strain sequencing project: providing services to taxonomists for standard genome sequencing and annotation.</title>
        <authorList>
            <consortium name="The Broad Institute Genomics Platform"/>
            <consortium name="The Broad Institute Genome Sequencing Center for Infectious Disease"/>
            <person name="Wu L."/>
            <person name="Ma J."/>
        </authorList>
    </citation>
    <scope>NUCLEOTIDE SEQUENCE [LARGE SCALE GENOMIC DNA]</scope>
    <source>
        <strain evidence="3">JCM 14560</strain>
    </source>
</reference>
<protein>
    <submittedName>
        <fullName evidence="2">Uncharacterized protein</fullName>
    </submittedName>
</protein>
<comment type="caution">
    <text evidence="2">The sequence shown here is derived from an EMBL/GenBank/DDBJ whole genome shotgun (WGS) entry which is preliminary data.</text>
</comment>
<organism evidence="2 3">
    <name type="scientific">Kitasatospora kazusensis</name>
    <dbReference type="NCBI Taxonomy" id="407974"/>
    <lineage>
        <taxon>Bacteria</taxon>
        <taxon>Bacillati</taxon>
        <taxon>Actinomycetota</taxon>
        <taxon>Actinomycetes</taxon>
        <taxon>Kitasatosporales</taxon>
        <taxon>Streptomycetaceae</taxon>
        <taxon>Kitasatospora</taxon>
    </lineage>
</organism>
<dbReference type="EMBL" id="BAAANT010000003">
    <property type="protein sequence ID" value="GAA2133562.1"/>
    <property type="molecule type" value="Genomic_DNA"/>
</dbReference>
<sequence>MKSSSHKGADTAGPAGVMPVTSDSLGRAAATSTPPRTHTGAQSREGVTGRCVRYRAWGRRGARGIARDVQVHVHHGPLRPRQMQESIHVQSHYWHMQAPNARASWGI</sequence>
<proteinExistence type="predicted"/>
<feature type="region of interest" description="Disordered" evidence="1">
    <location>
        <begin position="1"/>
        <end position="48"/>
    </location>
</feature>
<accession>A0ABP5KQR9</accession>
<name>A0ABP5KQR9_9ACTN</name>
<keyword evidence="3" id="KW-1185">Reference proteome</keyword>
<dbReference type="Proteomes" id="UP001422759">
    <property type="component" value="Unassembled WGS sequence"/>
</dbReference>
<feature type="compositionally biased region" description="Polar residues" evidence="1">
    <location>
        <begin position="30"/>
        <end position="42"/>
    </location>
</feature>
<evidence type="ECO:0000313" key="3">
    <source>
        <dbReference type="Proteomes" id="UP001422759"/>
    </source>
</evidence>